<evidence type="ECO:0008006" key="6">
    <source>
        <dbReference type="Google" id="ProtNLM"/>
    </source>
</evidence>
<evidence type="ECO:0000313" key="2">
    <source>
        <dbReference type="EMBL" id="ANY16941.1"/>
    </source>
</evidence>
<dbReference type="OrthoDB" id="8636595at2"/>
<organism evidence="3 4">
    <name type="scientific">Bordetella pseudohinzii</name>
    <dbReference type="NCBI Taxonomy" id="1331258"/>
    <lineage>
        <taxon>Bacteria</taxon>
        <taxon>Pseudomonadati</taxon>
        <taxon>Pseudomonadota</taxon>
        <taxon>Betaproteobacteria</taxon>
        <taxon>Burkholderiales</taxon>
        <taxon>Alcaligenaceae</taxon>
        <taxon>Bordetella</taxon>
    </lineage>
</organism>
<dbReference type="Proteomes" id="UP000092950">
    <property type="component" value="Chromosome"/>
</dbReference>
<proteinExistence type="predicted"/>
<feature type="signal peptide" evidence="1">
    <location>
        <begin position="1"/>
        <end position="21"/>
    </location>
</feature>
<dbReference type="AlphaFoldDB" id="A0A0J6C1P4"/>
<name>A0A0J6C1P4_9BORD</name>
<dbReference type="EMBL" id="CYTV01000013">
    <property type="protein sequence ID" value="CUJ07615.1"/>
    <property type="molecule type" value="Genomic_DNA"/>
</dbReference>
<protein>
    <recommendedName>
        <fullName evidence="6">Lipoprotein</fullName>
    </recommendedName>
</protein>
<accession>A0A0M7HCI5</accession>
<feature type="chain" id="PRO_5005268482" description="Lipoprotein" evidence="1">
    <location>
        <begin position="22"/>
        <end position="112"/>
    </location>
</feature>
<evidence type="ECO:0000256" key="1">
    <source>
        <dbReference type="SAM" id="SignalP"/>
    </source>
</evidence>
<gene>
    <name evidence="2" type="ORF">BBN53_14260</name>
    <name evidence="3" type="ORF">ERS370011_03629</name>
</gene>
<evidence type="ECO:0000313" key="4">
    <source>
        <dbReference type="Proteomes" id="UP000053096"/>
    </source>
</evidence>
<dbReference type="KEGG" id="bpdz:BBN53_14260"/>
<dbReference type="RefSeq" id="WP_043210828.1">
    <property type="nucleotide sequence ID" value="NZ_CAJGUP010000234.1"/>
</dbReference>
<keyword evidence="1" id="KW-0732">Signal</keyword>
<keyword evidence="5" id="KW-1185">Reference proteome</keyword>
<accession>A0A0J6C1P4</accession>
<evidence type="ECO:0000313" key="3">
    <source>
        <dbReference type="EMBL" id="CUJ07615.1"/>
    </source>
</evidence>
<evidence type="ECO:0000313" key="5">
    <source>
        <dbReference type="Proteomes" id="UP000092950"/>
    </source>
</evidence>
<sequence length="112" mass="11973">MKIRLALILALAAPLAACVTAKDIRSLDPLFYGSTQRSAQDYVQCVSAAWKGQGVAFKQQPLRDGLELVVEGAVGVESVLSASTYRGKTDVRLASRLPQRAQPLAESANLCL</sequence>
<dbReference type="EMBL" id="CP016440">
    <property type="protein sequence ID" value="ANY16941.1"/>
    <property type="molecule type" value="Genomic_DNA"/>
</dbReference>
<reference evidence="3 4" key="1">
    <citation type="submission" date="2015-09" db="EMBL/GenBank/DDBJ databases">
        <authorList>
            <person name="Jackson K.R."/>
            <person name="Lunt B.L."/>
            <person name="Fisher J.N.B."/>
            <person name="Gardner A.V."/>
            <person name="Bailey M.E."/>
            <person name="Deus L.M."/>
            <person name="Earl A.S."/>
            <person name="Gibby P.D."/>
            <person name="Hartmann K.A."/>
            <person name="Liu J.E."/>
            <person name="Manci A.M."/>
            <person name="Nielsen D.A."/>
            <person name="Solomon M.B."/>
            <person name="Breakwell D.P."/>
            <person name="Burnett S.H."/>
            <person name="Grose J.H."/>
        </authorList>
    </citation>
    <scope>NUCLEOTIDE SEQUENCE [LARGE SCALE GENOMIC DNA]</scope>
    <source>
        <strain evidence="3 4">2789STDY5608636</strain>
    </source>
</reference>
<dbReference type="Proteomes" id="UP000053096">
    <property type="component" value="Unassembled WGS sequence"/>
</dbReference>
<reference evidence="2 5" key="2">
    <citation type="submission" date="2016-07" db="EMBL/GenBank/DDBJ databases">
        <title>Complete genome sequences of Bordetella pseudohinzii.</title>
        <authorList>
            <person name="Spilker T."/>
            <person name="Darrah R."/>
            <person name="LiPuma J.J."/>
        </authorList>
    </citation>
    <scope>NUCLEOTIDE SEQUENCE [LARGE SCALE GENOMIC DNA]</scope>
    <source>
        <strain evidence="2 5">HI4681</strain>
    </source>
</reference>